<feature type="domain" description="CYTH" evidence="2">
    <location>
        <begin position="71"/>
        <end position="270"/>
    </location>
</feature>
<dbReference type="Gene3D" id="2.40.320.10">
    <property type="entry name" value="Hypothetical Protein Pfu-838710-001"/>
    <property type="match status" value="1"/>
</dbReference>
<evidence type="ECO:0000256" key="1">
    <source>
        <dbReference type="SAM" id="MobiDB-lite"/>
    </source>
</evidence>
<dbReference type="InterPro" id="IPR007899">
    <property type="entry name" value="CHAD_dom"/>
</dbReference>
<name>M4ZA73_9BRAD</name>
<gene>
    <name evidence="4" type="ORF">S58_47890</name>
</gene>
<keyword evidence="5" id="KW-1185">Reference proteome</keyword>
<organism evidence="4 5">
    <name type="scientific">Bradyrhizobium oligotrophicum S58</name>
    <dbReference type="NCBI Taxonomy" id="1245469"/>
    <lineage>
        <taxon>Bacteria</taxon>
        <taxon>Pseudomonadati</taxon>
        <taxon>Pseudomonadota</taxon>
        <taxon>Alphaproteobacteria</taxon>
        <taxon>Hyphomicrobiales</taxon>
        <taxon>Nitrobacteraceae</taxon>
        <taxon>Bradyrhizobium</taxon>
    </lineage>
</organism>
<dbReference type="Pfam" id="PF05235">
    <property type="entry name" value="CHAD"/>
    <property type="match status" value="1"/>
</dbReference>
<accession>M4ZA73</accession>
<dbReference type="EMBL" id="AP012603">
    <property type="protein sequence ID" value="BAM90768.1"/>
    <property type="molecule type" value="Genomic_DNA"/>
</dbReference>
<evidence type="ECO:0000313" key="4">
    <source>
        <dbReference type="EMBL" id="BAM90768.1"/>
    </source>
</evidence>
<dbReference type="Pfam" id="PF01928">
    <property type="entry name" value="CYTH"/>
    <property type="match status" value="1"/>
</dbReference>
<dbReference type="InterPro" id="IPR038186">
    <property type="entry name" value="CHAD_dom_sf"/>
</dbReference>
<dbReference type="InterPro" id="IPR033469">
    <property type="entry name" value="CYTH-like_dom_sf"/>
</dbReference>
<dbReference type="AlphaFoldDB" id="M4ZA73"/>
<dbReference type="eggNOG" id="COG3025">
    <property type="taxonomic scope" value="Bacteria"/>
</dbReference>
<feature type="domain" description="CHAD" evidence="3">
    <location>
        <begin position="285"/>
        <end position="573"/>
    </location>
</feature>
<protein>
    <recommendedName>
        <fullName evidence="6">Adenylate cyclase</fullName>
    </recommendedName>
</protein>
<proteinExistence type="predicted"/>
<reference evidence="4 5" key="1">
    <citation type="journal article" date="2013" name="Appl. Environ. Microbiol.">
        <title>Genome analysis suggests that the soil oligotrophic bacterium Agromonas oligotrophica (Bradyrhizobium oligotrophicum) is a nitrogen-fixing symbiont of Aeschynomene indica.</title>
        <authorList>
            <person name="Okubo T."/>
            <person name="Fukushima S."/>
            <person name="Itakura M."/>
            <person name="Oshima K."/>
            <person name="Longtonglang A."/>
            <person name="Teaumroong N."/>
            <person name="Mitsui H."/>
            <person name="Hattori M."/>
            <person name="Hattori R."/>
            <person name="Hattori T."/>
            <person name="Minamisawa K."/>
        </authorList>
    </citation>
    <scope>NUCLEOTIDE SEQUENCE [LARGE SCALE GENOMIC DNA]</scope>
    <source>
        <strain evidence="4 5">S58</strain>
    </source>
</reference>
<dbReference type="Gene3D" id="1.40.20.10">
    <property type="entry name" value="CHAD domain"/>
    <property type="match status" value="1"/>
</dbReference>
<dbReference type="InterPro" id="IPR023577">
    <property type="entry name" value="CYTH_domain"/>
</dbReference>
<evidence type="ECO:0000259" key="2">
    <source>
        <dbReference type="PROSITE" id="PS51707"/>
    </source>
</evidence>
<dbReference type="PROSITE" id="PS51707">
    <property type="entry name" value="CYTH"/>
    <property type="match status" value="1"/>
</dbReference>
<dbReference type="Proteomes" id="UP000011841">
    <property type="component" value="Chromosome"/>
</dbReference>
<dbReference type="eggNOG" id="COG5607">
    <property type="taxonomic scope" value="Bacteria"/>
</dbReference>
<dbReference type="GeneID" id="301818563"/>
<dbReference type="PROSITE" id="PS51708">
    <property type="entry name" value="CHAD"/>
    <property type="match status" value="1"/>
</dbReference>
<dbReference type="SUPFAM" id="SSF55154">
    <property type="entry name" value="CYTH-like phosphatases"/>
    <property type="match status" value="1"/>
</dbReference>
<dbReference type="GO" id="GO:0046872">
    <property type="term" value="F:metal ion binding"/>
    <property type="evidence" value="ECO:0007669"/>
    <property type="project" value="TreeGrafter"/>
</dbReference>
<evidence type="ECO:0008006" key="6">
    <source>
        <dbReference type="Google" id="ProtNLM"/>
    </source>
</evidence>
<dbReference type="HOGENOM" id="CLU_040400_3_0_5"/>
<feature type="region of interest" description="Disordered" evidence="1">
    <location>
        <begin position="1"/>
        <end position="69"/>
    </location>
</feature>
<dbReference type="GO" id="GO:0050355">
    <property type="term" value="F:inorganic triphosphate phosphatase activity"/>
    <property type="evidence" value="ECO:0007669"/>
    <property type="project" value="InterPro"/>
</dbReference>
<dbReference type="PANTHER" id="PTHR39569:SF1">
    <property type="entry name" value="INORGANIC TRIPHOSPHATASE"/>
    <property type="match status" value="1"/>
</dbReference>
<evidence type="ECO:0000313" key="5">
    <source>
        <dbReference type="Proteomes" id="UP000011841"/>
    </source>
</evidence>
<dbReference type="PATRIC" id="fig|1245469.3.peg.4902"/>
<dbReference type="PANTHER" id="PTHR39569">
    <property type="entry name" value="INORGANIC TRIPHOSPHATASE"/>
    <property type="match status" value="1"/>
</dbReference>
<dbReference type="OrthoDB" id="9777271at2"/>
<dbReference type="SMART" id="SM00880">
    <property type="entry name" value="CHAD"/>
    <property type="match status" value="1"/>
</dbReference>
<dbReference type="SMART" id="SM01118">
    <property type="entry name" value="CYTH"/>
    <property type="match status" value="1"/>
</dbReference>
<sequence>MPDSDATAAIRGSDRGVGVLDKARSANSDQTGAADTLAQQLPEQTATQGDAAAPGTDVAAPSLPDPAAGTGHEIELKLIVAPDQLAGFNNAPIVAAHARNKGSRKHLTSVYYDTPKRTLWKNGFTLRVRQSGSRFVQTIKSQHTDDPLKRGEWEASVASLAPDAALAAALLPEELRATLADATLEMVFTTDVHRHARLLDLPGATIEIAFDSGVVKAGEHSEVVSEIELELKSGNPAAIYEIALRLAEHGPIKPSIRSKSARGFDLAAGAAPGAEKPRKPRLDPAVSLDESFAIVLRGSLQHLLQAMPAAEDGRDPEGVHQLRVALRRLRAALHLMQPLGASATLDGLEADARWLAQNLSAARDLDVFLTDTLPEIAEACTTVTGFDALRALAERQRDLAYRKLRIALADRRCASFVLGLGEWIEARGWRNDVSPDDLRRLAAPAIDFAGDVLSERHQKVLKRGRRFKKLPAERRHRLRLALKKLRYSIDFLLPLYGASKPAKKYARTLAGLQEQLGHYNDMAVTAGVIDSLGTTSTDAAVAAAAISGWHAHAMAGVEGPLREAWRAFAKAPTPWEAEDA</sequence>
<dbReference type="CDD" id="cd07756">
    <property type="entry name" value="CYTH-like_Pase_CHAD"/>
    <property type="match status" value="1"/>
</dbReference>
<evidence type="ECO:0000259" key="3">
    <source>
        <dbReference type="PROSITE" id="PS51708"/>
    </source>
</evidence>
<dbReference type="KEGG" id="aol:S58_47890"/>
<dbReference type="STRING" id="1245469.S58_47890"/>
<dbReference type="InterPro" id="IPR039013">
    <property type="entry name" value="YgiF"/>
</dbReference>
<feature type="compositionally biased region" description="Polar residues" evidence="1">
    <location>
        <begin position="25"/>
        <end position="48"/>
    </location>
</feature>
<dbReference type="RefSeq" id="WP_015667858.1">
    <property type="nucleotide sequence ID" value="NC_020453.1"/>
</dbReference>